<dbReference type="Proteomes" id="UP000186437">
    <property type="component" value="Unassembled WGS sequence"/>
</dbReference>
<name>A0A1Q8EFR5_STRAI</name>
<proteinExistence type="predicted"/>
<dbReference type="PANTHER" id="PTHR41328">
    <property type="entry name" value="TERMINASE SMALL SUBUNIT-RELATED"/>
    <property type="match status" value="1"/>
</dbReference>
<reference evidence="4" key="1">
    <citation type="submission" date="2016-12" db="EMBL/GenBank/DDBJ databases">
        <authorList>
            <person name="Gulvik C.A."/>
        </authorList>
    </citation>
    <scope>NUCLEOTIDE SEQUENCE [LARGE SCALE GENOMIC DNA]</scope>
    <source>
        <strain evidence="4">ATCC 51725</strain>
    </source>
</reference>
<dbReference type="EMBL" id="MSJL01000003">
    <property type="protein sequence ID" value="OLF50647.1"/>
    <property type="molecule type" value="Genomic_DNA"/>
</dbReference>
<comment type="caution">
    <text evidence="3">The sequence shown here is derived from an EMBL/GenBank/DDBJ whole genome shotgun (WGS) entry which is preliminary data.</text>
</comment>
<gene>
    <name evidence="3" type="ORF">BU200_01090</name>
</gene>
<dbReference type="InterPro" id="IPR005335">
    <property type="entry name" value="Terminase_ssu"/>
</dbReference>
<organism evidence="3 4">
    <name type="scientific">Streptococcus acidominimus</name>
    <dbReference type="NCBI Taxonomy" id="1326"/>
    <lineage>
        <taxon>Bacteria</taxon>
        <taxon>Bacillati</taxon>
        <taxon>Bacillota</taxon>
        <taxon>Bacilli</taxon>
        <taxon>Lactobacillales</taxon>
        <taxon>Streptococcaceae</taxon>
        <taxon>Streptococcus</taxon>
    </lineage>
</organism>
<evidence type="ECO:0000256" key="2">
    <source>
        <dbReference type="ARBA" id="ARBA00023219"/>
    </source>
</evidence>
<evidence type="ECO:0000313" key="3">
    <source>
        <dbReference type="EMBL" id="OLF50647.1"/>
    </source>
</evidence>
<accession>A0A1Q8EFR5</accession>
<keyword evidence="4" id="KW-1185">Reference proteome</keyword>
<dbReference type="OrthoDB" id="7358785at2"/>
<evidence type="ECO:0008006" key="5">
    <source>
        <dbReference type="Google" id="ProtNLM"/>
    </source>
</evidence>
<dbReference type="PANTHER" id="PTHR41328:SF2">
    <property type="entry name" value="TERMINASE SMALL SUBUNIT"/>
    <property type="match status" value="1"/>
</dbReference>
<dbReference type="Gene3D" id="6.10.140.2160">
    <property type="match status" value="1"/>
</dbReference>
<dbReference type="Gene3D" id="1.10.10.1400">
    <property type="entry name" value="Terminase, small subunit, N-terminal DNA-binding domain, HTH motif"/>
    <property type="match status" value="1"/>
</dbReference>
<evidence type="ECO:0000256" key="1">
    <source>
        <dbReference type="ARBA" id="ARBA00022612"/>
    </source>
</evidence>
<protein>
    <recommendedName>
        <fullName evidence="5">Terminase small subunit</fullName>
    </recommendedName>
</protein>
<dbReference type="InterPro" id="IPR038713">
    <property type="entry name" value="Terminase_Gp1_N_sf"/>
</dbReference>
<keyword evidence="2" id="KW-0231">Viral genome packaging</keyword>
<dbReference type="Pfam" id="PF03592">
    <property type="entry name" value="Terminase_2"/>
    <property type="match status" value="1"/>
</dbReference>
<sequence length="152" mass="16791">MIGGGGKLTKLTLKQKRFADEYIISGNAYKSAIEAGYSKKYAKARSSELLENVGIKSYIDDRLKKLESEKVATQEEVLSYLTSVMRGEQTEQILRGQGEGVQSIDDIEVGAKDRIKAAELLGKRHRLWTDKVEADVTANVTFVDDIGGFADD</sequence>
<dbReference type="GO" id="GO:0051276">
    <property type="term" value="P:chromosome organization"/>
    <property type="evidence" value="ECO:0007669"/>
    <property type="project" value="InterPro"/>
</dbReference>
<dbReference type="AlphaFoldDB" id="A0A1Q8EFR5"/>
<evidence type="ECO:0000313" key="4">
    <source>
        <dbReference type="Proteomes" id="UP000186437"/>
    </source>
</evidence>
<dbReference type="InterPro" id="IPR052404">
    <property type="entry name" value="SPP1-like_terminase"/>
</dbReference>
<keyword evidence="1" id="KW-1188">Viral release from host cell</keyword>